<name>A0A7W4VL86_9HYPH</name>
<dbReference type="Proteomes" id="UP000532010">
    <property type="component" value="Unassembled WGS sequence"/>
</dbReference>
<dbReference type="EMBL" id="JACHWB010000002">
    <property type="protein sequence ID" value="MBB3018901.1"/>
    <property type="molecule type" value="Genomic_DNA"/>
</dbReference>
<comment type="caution">
    <text evidence="2">The sequence shown here is derived from an EMBL/GenBank/DDBJ whole genome shotgun (WGS) entry which is preliminary data.</text>
</comment>
<proteinExistence type="predicted"/>
<evidence type="ECO:0000313" key="3">
    <source>
        <dbReference type="Proteomes" id="UP000532010"/>
    </source>
</evidence>
<sequence length="38" mass="3783">MIPAEESGRQSGAEGATAPETLRPKDRVGAGTLESGGV</sequence>
<evidence type="ECO:0000313" key="2">
    <source>
        <dbReference type="EMBL" id="MBB3018901.1"/>
    </source>
</evidence>
<organism evidence="2 3">
    <name type="scientific">Microvirga lupini</name>
    <dbReference type="NCBI Taxonomy" id="420324"/>
    <lineage>
        <taxon>Bacteria</taxon>
        <taxon>Pseudomonadati</taxon>
        <taxon>Pseudomonadota</taxon>
        <taxon>Alphaproteobacteria</taxon>
        <taxon>Hyphomicrobiales</taxon>
        <taxon>Methylobacteriaceae</taxon>
        <taxon>Microvirga</taxon>
    </lineage>
</organism>
<keyword evidence="3" id="KW-1185">Reference proteome</keyword>
<gene>
    <name evidence="2" type="ORF">FHR70_001955</name>
</gene>
<protein>
    <submittedName>
        <fullName evidence="2">Uncharacterized protein</fullName>
    </submittedName>
</protein>
<evidence type="ECO:0000256" key="1">
    <source>
        <dbReference type="SAM" id="MobiDB-lite"/>
    </source>
</evidence>
<dbReference type="AlphaFoldDB" id="A0A7W4VL86"/>
<accession>A0A7W4VL86</accession>
<feature type="region of interest" description="Disordered" evidence="1">
    <location>
        <begin position="1"/>
        <end position="38"/>
    </location>
</feature>
<reference evidence="2 3" key="1">
    <citation type="submission" date="2020-08" db="EMBL/GenBank/DDBJ databases">
        <title>The Agave Microbiome: Exploring the role of microbial communities in plant adaptations to desert environments.</title>
        <authorList>
            <person name="Partida-Martinez L.P."/>
        </authorList>
    </citation>
    <scope>NUCLEOTIDE SEQUENCE [LARGE SCALE GENOMIC DNA]</scope>
    <source>
        <strain evidence="2 3">AT3.9</strain>
    </source>
</reference>